<sequence>MIMLIWPCLRAFVYALNAASKSVGHYKKNLYALKPLLHILLQERLTEKLITS</sequence>
<evidence type="ECO:0000313" key="2">
    <source>
        <dbReference type="EMBL" id="JAH59732.1"/>
    </source>
</evidence>
<accession>A0A0E9U1Z1</accession>
<feature type="chain" id="PRO_5012475210" evidence="1">
    <location>
        <begin position="16"/>
        <end position="52"/>
    </location>
</feature>
<proteinExistence type="predicted"/>
<dbReference type="AlphaFoldDB" id="A0A0E9U1Z1"/>
<reference evidence="2" key="1">
    <citation type="submission" date="2014-11" db="EMBL/GenBank/DDBJ databases">
        <authorList>
            <person name="Amaro Gonzalez C."/>
        </authorList>
    </citation>
    <scope>NUCLEOTIDE SEQUENCE</scope>
</reference>
<organism evidence="2">
    <name type="scientific">Anguilla anguilla</name>
    <name type="common">European freshwater eel</name>
    <name type="synonym">Muraena anguilla</name>
    <dbReference type="NCBI Taxonomy" id="7936"/>
    <lineage>
        <taxon>Eukaryota</taxon>
        <taxon>Metazoa</taxon>
        <taxon>Chordata</taxon>
        <taxon>Craniata</taxon>
        <taxon>Vertebrata</taxon>
        <taxon>Euteleostomi</taxon>
        <taxon>Actinopterygii</taxon>
        <taxon>Neopterygii</taxon>
        <taxon>Teleostei</taxon>
        <taxon>Anguilliformes</taxon>
        <taxon>Anguillidae</taxon>
        <taxon>Anguilla</taxon>
    </lineage>
</organism>
<dbReference type="EMBL" id="GBXM01048845">
    <property type="protein sequence ID" value="JAH59732.1"/>
    <property type="molecule type" value="Transcribed_RNA"/>
</dbReference>
<name>A0A0E9U1Z1_ANGAN</name>
<keyword evidence="1" id="KW-0732">Signal</keyword>
<evidence type="ECO:0000256" key="1">
    <source>
        <dbReference type="SAM" id="SignalP"/>
    </source>
</evidence>
<reference evidence="2" key="2">
    <citation type="journal article" date="2015" name="Fish Shellfish Immunol.">
        <title>Early steps in the European eel (Anguilla anguilla)-Vibrio vulnificus interaction in the gills: Role of the RtxA13 toxin.</title>
        <authorList>
            <person name="Callol A."/>
            <person name="Pajuelo D."/>
            <person name="Ebbesson L."/>
            <person name="Teles M."/>
            <person name="MacKenzie S."/>
            <person name="Amaro C."/>
        </authorList>
    </citation>
    <scope>NUCLEOTIDE SEQUENCE</scope>
</reference>
<feature type="signal peptide" evidence="1">
    <location>
        <begin position="1"/>
        <end position="15"/>
    </location>
</feature>
<protein>
    <submittedName>
        <fullName evidence="2">Uncharacterized protein</fullName>
    </submittedName>
</protein>